<evidence type="ECO:0000313" key="3">
    <source>
        <dbReference type="EMBL" id="CAB4767384.1"/>
    </source>
</evidence>
<dbReference type="EMBL" id="CAFBLR010000041">
    <property type="protein sequence ID" value="CAB4868377.1"/>
    <property type="molecule type" value="Genomic_DNA"/>
</dbReference>
<sequence>MREQTGVCDTDDVSIRRRRLSSALVVTLGVAVLSLTAAGCGSDSADTAASPTTVQQVPNLVGTWSGKYEFPSPSKGKVIPAALDLVIERAEGANLFGYESFVDATGKTIKFPLVGTAEVNAATGRADVVMVTTGFYIEISVVDADHLAARFVRTDDKPTTFLVNLTRKK</sequence>
<evidence type="ECO:0000313" key="4">
    <source>
        <dbReference type="EMBL" id="CAB4868377.1"/>
    </source>
</evidence>
<evidence type="ECO:0000256" key="1">
    <source>
        <dbReference type="SAM" id="Phobius"/>
    </source>
</evidence>
<keyword evidence="1" id="KW-0812">Transmembrane</keyword>
<evidence type="ECO:0000313" key="5">
    <source>
        <dbReference type="EMBL" id="CAB5067567.1"/>
    </source>
</evidence>
<proteinExistence type="predicted"/>
<gene>
    <name evidence="2" type="ORF">UFOPK2602_01202</name>
    <name evidence="3" type="ORF">UFOPK2806_02200</name>
    <name evidence="4" type="ORF">UFOPK3417_00612</name>
    <name evidence="5" type="ORF">UFOPK4306_02111</name>
</gene>
<evidence type="ECO:0000313" key="2">
    <source>
        <dbReference type="EMBL" id="CAB4711793.1"/>
    </source>
</evidence>
<keyword evidence="1" id="KW-1133">Transmembrane helix</keyword>
<dbReference type="AlphaFoldDB" id="A0A6J7DCI3"/>
<organism evidence="4">
    <name type="scientific">freshwater metagenome</name>
    <dbReference type="NCBI Taxonomy" id="449393"/>
    <lineage>
        <taxon>unclassified sequences</taxon>
        <taxon>metagenomes</taxon>
        <taxon>ecological metagenomes</taxon>
    </lineage>
</organism>
<reference evidence="4" key="1">
    <citation type="submission" date="2020-05" db="EMBL/GenBank/DDBJ databases">
        <authorList>
            <person name="Chiriac C."/>
            <person name="Salcher M."/>
            <person name="Ghai R."/>
            <person name="Kavagutti S V."/>
        </authorList>
    </citation>
    <scope>NUCLEOTIDE SEQUENCE</scope>
</reference>
<keyword evidence="1" id="KW-0472">Membrane</keyword>
<dbReference type="EMBL" id="CAEZYY010000043">
    <property type="protein sequence ID" value="CAB4767384.1"/>
    <property type="molecule type" value="Genomic_DNA"/>
</dbReference>
<dbReference type="EMBL" id="CAEZXX010000075">
    <property type="protein sequence ID" value="CAB4711793.1"/>
    <property type="molecule type" value="Genomic_DNA"/>
</dbReference>
<protein>
    <submittedName>
        <fullName evidence="4">Unannotated protein</fullName>
    </submittedName>
</protein>
<name>A0A6J7DCI3_9ZZZZ</name>
<accession>A0A6J7DCI3</accession>
<feature type="transmembrane region" description="Helical" evidence="1">
    <location>
        <begin position="20"/>
        <end position="39"/>
    </location>
</feature>
<dbReference type="EMBL" id="CAFBQP010000105">
    <property type="protein sequence ID" value="CAB5067567.1"/>
    <property type="molecule type" value="Genomic_DNA"/>
</dbReference>